<feature type="domain" description="Myb/SANT-like" evidence="3">
    <location>
        <begin position="154"/>
        <end position="231"/>
    </location>
</feature>
<feature type="region of interest" description="Disordered" evidence="1">
    <location>
        <begin position="1"/>
        <end position="25"/>
    </location>
</feature>
<dbReference type="AlphaFoldDB" id="A0AAE1WI96"/>
<protein>
    <recommendedName>
        <fullName evidence="3">Myb/SANT-like domain-containing protein</fullName>
    </recommendedName>
</protein>
<dbReference type="EMBL" id="JACGWL010000010">
    <property type="protein sequence ID" value="KAK4393877.1"/>
    <property type="molecule type" value="Genomic_DNA"/>
</dbReference>
<feature type="transmembrane region" description="Helical" evidence="2">
    <location>
        <begin position="49"/>
        <end position="78"/>
    </location>
</feature>
<feature type="transmembrane region" description="Helical" evidence="2">
    <location>
        <begin position="113"/>
        <end position="130"/>
    </location>
</feature>
<dbReference type="Pfam" id="PF12776">
    <property type="entry name" value="Myb_DNA-bind_3"/>
    <property type="match status" value="1"/>
</dbReference>
<sequence>MTRRGDATTRGGGEVTETERGKGRGRRRRWRGREWAVAWRRRGEGDGRWLVWGSGVAGGFAGGVAGLGVGVGVAQVVAVAARGVGGGWCARWGGCWGLGVGGCALEMMFPWEFGFFVYICLAFDFSAPCVDDTRTTRSRKPDVVQQPENQLRAKWTAPLTKTLADLMVDQIQKGNRSNKSFSKKGWKFICDNFRIQTGYWWDNDQLKSRYVALRKQYINVSLLVDHPDFKWMRQLVQSQLRRKHGTDTSRIILMLRLEEYGMSNFQPAADDICRSRAIPETEWINQGE</sequence>
<organism evidence="4 5">
    <name type="scientific">Sesamum angolense</name>
    <dbReference type="NCBI Taxonomy" id="2727404"/>
    <lineage>
        <taxon>Eukaryota</taxon>
        <taxon>Viridiplantae</taxon>
        <taxon>Streptophyta</taxon>
        <taxon>Embryophyta</taxon>
        <taxon>Tracheophyta</taxon>
        <taxon>Spermatophyta</taxon>
        <taxon>Magnoliopsida</taxon>
        <taxon>eudicotyledons</taxon>
        <taxon>Gunneridae</taxon>
        <taxon>Pentapetalae</taxon>
        <taxon>asterids</taxon>
        <taxon>lamiids</taxon>
        <taxon>Lamiales</taxon>
        <taxon>Pedaliaceae</taxon>
        <taxon>Sesamum</taxon>
    </lineage>
</organism>
<keyword evidence="2" id="KW-1133">Transmembrane helix</keyword>
<dbReference type="InterPro" id="IPR045026">
    <property type="entry name" value="LIMYB"/>
</dbReference>
<keyword evidence="2" id="KW-0472">Membrane</keyword>
<evidence type="ECO:0000256" key="2">
    <source>
        <dbReference type="SAM" id="Phobius"/>
    </source>
</evidence>
<proteinExistence type="predicted"/>
<dbReference type="PANTHER" id="PTHR47584:SF9">
    <property type="entry name" value="L10-INTERACTING MYB DOMAIN-CONTAINING PROTEIN-LIKE"/>
    <property type="match status" value="1"/>
</dbReference>
<reference evidence="4" key="2">
    <citation type="journal article" date="2024" name="Plant">
        <title>Genomic evolution and insights into agronomic trait innovations of Sesamum species.</title>
        <authorList>
            <person name="Miao H."/>
            <person name="Wang L."/>
            <person name="Qu L."/>
            <person name="Liu H."/>
            <person name="Sun Y."/>
            <person name="Le M."/>
            <person name="Wang Q."/>
            <person name="Wei S."/>
            <person name="Zheng Y."/>
            <person name="Lin W."/>
            <person name="Duan Y."/>
            <person name="Cao H."/>
            <person name="Xiong S."/>
            <person name="Wang X."/>
            <person name="Wei L."/>
            <person name="Li C."/>
            <person name="Ma Q."/>
            <person name="Ju M."/>
            <person name="Zhao R."/>
            <person name="Li G."/>
            <person name="Mu C."/>
            <person name="Tian Q."/>
            <person name="Mei H."/>
            <person name="Zhang T."/>
            <person name="Gao T."/>
            <person name="Zhang H."/>
        </authorList>
    </citation>
    <scope>NUCLEOTIDE SEQUENCE</scope>
    <source>
        <strain evidence="4">K16</strain>
    </source>
</reference>
<evidence type="ECO:0000313" key="4">
    <source>
        <dbReference type="EMBL" id="KAK4393877.1"/>
    </source>
</evidence>
<reference evidence="4" key="1">
    <citation type="submission" date="2020-06" db="EMBL/GenBank/DDBJ databases">
        <authorList>
            <person name="Li T."/>
            <person name="Hu X."/>
            <person name="Zhang T."/>
            <person name="Song X."/>
            <person name="Zhang H."/>
            <person name="Dai N."/>
            <person name="Sheng W."/>
            <person name="Hou X."/>
            <person name="Wei L."/>
        </authorList>
    </citation>
    <scope>NUCLEOTIDE SEQUENCE</scope>
    <source>
        <strain evidence="4">K16</strain>
        <tissue evidence="4">Leaf</tissue>
    </source>
</reference>
<accession>A0AAE1WI96</accession>
<name>A0AAE1WI96_9LAMI</name>
<dbReference type="InterPro" id="IPR024752">
    <property type="entry name" value="Myb/SANT-like_dom"/>
</dbReference>
<evidence type="ECO:0000259" key="3">
    <source>
        <dbReference type="Pfam" id="PF12776"/>
    </source>
</evidence>
<dbReference type="PANTHER" id="PTHR47584">
    <property type="match status" value="1"/>
</dbReference>
<keyword evidence="5" id="KW-1185">Reference proteome</keyword>
<evidence type="ECO:0000313" key="5">
    <source>
        <dbReference type="Proteomes" id="UP001289374"/>
    </source>
</evidence>
<keyword evidence="2" id="KW-0812">Transmembrane</keyword>
<evidence type="ECO:0000256" key="1">
    <source>
        <dbReference type="SAM" id="MobiDB-lite"/>
    </source>
</evidence>
<comment type="caution">
    <text evidence="4">The sequence shown here is derived from an EMBL/GenBank/DDBJ whole genome shotgun (WGS) entry which is preliminary data.</text>
</comment>
<gene>
    <name evidence="4" type="ORF">Sango_1858500</name>
</gene>
<dbReference type="Proteomes" id="UP001289374">
    <property type="component" value="Unassembled WGS sequence"/>
</dbReference>